<accession>A0A8H6T5B4</accession>
<keyword evidence="5" id="KW-1185">Reference proteome</keyword>
<keyword evidence="2" id="KW-0472">Membrane</keyword>
<feature type="compositionally biased region" description="Pro residues" evidence="1">
    <location>
        <begin position="492"/>
        <end position="515"/>
    </location>
</feature>
<reference evidence="4" key="1">
    <citation type="submission" date="2020-05" db="EMBL/GenBank/DDBJ databases">
        <title>Mycena genomes resolve the evolution of fungal bioluminescence.</title>
        <authorList>
            <person name="Tsai I.J."/>
        </authorList>
    </citation>
    <scope>NUCLEOTIDE SEQUENCE</scope>
    <source>
        <strain evidence="4">171206Taipei</strain>
    </source>
</reference>
<comment type="caution">
    <text evidence="4">The sequence shown here is derived from an EMBL/GenBank/DDBJ whole genome shotgun (WGS) entry which is preliminary data.</text>
</comment>
<evidence type="ECO:0000256" key="2">
    <source>
        <dbReference type="SAM" id="Phobius"/>
    </source>
</evidence>
<feature type="region of interest" description="Disordered" evidence="1">
    <location>
        <begin position="610"/>
        <end position="650"/>
    </location>
</feature>
<protein>
    <submittedName>
        <fullName evidence="4">Uncharacterized protein</fullName>
    </submittedName>
</protein>
<evidence type="ECO:0000313" key="5">
    <source>
        <dbReference type="Proteomes" id="UP000636479"/>
    </source>
</evidence>
<organism evidence="4 5">
    <name type="scientific">Mycena indigotica</name>
    <dbReference type="NCBI Taxonomy" id="2126181"/>
    <lineage>
        <taxon>Eukaryota</taxon>
        <taxon>Fungi</taxon>
        <taxon>Dikarya</taxon>
        <taxon>Basidiomycota</taxon>
        <taxon>Agaricomycotina</taxon>
        <taxon>Agaricomycetes</taxon>
        <taxon>Agaricomycetidae</taxon>
        <taxon>Agaricales</taxon>
        <taxon>Marasmiineae</taxon>
        <taxon>Mycenaceae</taxon>
        <taxon>Mycena</taxon>
    </lineage>
</organism>
<feature type="chain" id="PRO_5034833655" evidence="3">
    <location>
        <begin position="22"/>
        <end position="650"/>
    </location>
</feature>
<feature type="region of interest" description="Disordered" evidence="1">
    <location>
        <begin position="426"/>
        <end position="454"/>
    </location>
</feature>
<evidence type="ECO:0000313" key="4">
    <source>
        <dbReference type="EMBL" id="KAF7310227.1"/>
    </source>
</evidence>
<feature type="compositionally biased region" description="Low complexity" evidence="1">
    <location>
        <begin position="610"/>
        <end position="621"/>
    </location>
</feature>
<feature type="compositionally biased region" description="Low complexity" evidence="1">
    <location>
        <begin position="236"/>
        <end position="245"/>
    </location>
</feature>
<dbReference type="GeneID" id="59343308"/>
<feature type="region of interest" description="Disordered" evidence="1">
    <location>
        <begin position="392"/>
        <end position="411"/>
    </location>
</feature>
<feature type="region of interest" description="Disordered" evidence="1">
    <location>
        <begin position="484"/>
        <end position="524"/>
    </location>
</feature>
<dbReference type="EMBL" id="JACAZF010000003">
    <property type="protein sequence ID" value="KAF7310227.1"/>
    <property type="molecule type" value="Genomic_DNA"/>
</dbReference>
<keyword evidence="3" id="KW-0732">Signal</keyword>
<keyword evidence="2" id="KW-1133">Transmembrane helix</keyword>
<gene>
    <name evidence="4" type="ORF">MIND_00396400</name>
</gene>
<name>A0A8H6T5B4_9AGAR</name>
<feature type="compositionally biased region" description="Low complexity" evidence="1">
    <location>
        <begin position="398"/>
        <end position="411"/>
    </location>
</feature>
<dbReference type="RefSeq" id="XP_037223677.1">
    <property type="nucleotide sequence ID" value="XM_037360792.1"/>
</dbReference>
<proteinExistence type="predicted"/>
<dbReference type="Gene3D" id="2.60.120.260">
    <property type="entry name" value="Galactose-binding domain-like"/>
    <property type="match status" value="1"/>
</dbReference>
<feature type="signal peptide" evidence="3">
    <location>
        <begin position="1"/>
        <end position="21"/>
    </location>
</feature>
<dbReference type="Proteomes" id="UP000636479">
    <property type="component" value="Unassembled WGS sequence"/>
</dbReference>
<evidence type="ECO:0000256" key="1">
    <source>
        <dbReference type="SAM" id="MobiDB-lite"/>
    </source>
</evidence>
<dbReference type="AlphaFoldDB" id="A0A8H6T5B4"/>
<evidence type="ECO:0000256" key="3">
    <source>
        <dbReference type="SAM" id="SignalP"/>
    </source>
</evidence>
<dbReference type="OrthoDB" id="3004867at2759"/>
<feature type="compositionally biased region" description="Low complexity" evidence="1">
    <location>
        <begin position="267"/>
        <end position="281"/>
    </location>
</feature>
<feature type="transmembrane region" description="Helical" evidence="2">
    <location>
        <begin position="338"/>
        <end position="361"/>
    </location>
</feature>
<keyword evidence="2" id="KW-0812">Transmembrane</keyword>
<feature type="region of interest" description="Disordered" evidence="1">
    <location>
        <begin position="236"/>
        <end position="291"/>
    </location>
</feature>
<sequence>MLVPFLLFALQVLSPLPLANAAPAPAPPPASHNVTLSAAAPSITYSAGWTAAQGARTSVVRGATAQFAFTGTALYVLAPLFQTGSNAGLQVTVDGGPLAVVGLAAPAGVSREPKVLPTSTVQIAPASASVLSSAAVAPSVIVASSSSSSGPVGPPVPSQSLARVPRQLALPGPAPAAAAQIVFSATDLQDGPHTVVFAMPARSSVVALGGLIFTTSQQADTNTGAGTSGVNLGAAAATAPSLTPSDDAPESTTPDSAANDATPFAVPGPSTSSESAPAPSELQTSFASVPRPFPSGPVNAYHDVPVGAVGPDPVPAPGETAAVVPPQTHTLAASTRQAALVGGVLGVLVLAGLLTALGLCLRKTRRRARVFAPPAHGGATYEFDYNRQRGYSAEQQQPRYAPPSASSAALVSRPPVAQAGPVVRLAAPPPARRSQPRERVVAPRSPLGAAPRLVPQPAPEMREIAYGFPAPPGSANANTLLVPPTPGKGLPPRTPAPTTPLPLTPAPVPPTPATPWSPAASDAPTPSTAASFAVPLVDPALGYGWTVGPAPAPAQMQMQMQMPSLVGVHPFSAGTPTGAGTGPGRTTLYAPALSEKAALAALDRARDEAAAAAGGADGAPAYREKDAAQLFDSGTRARASTSASLPVYEP</sequence>